<keyword evidence="2" id="KW-1133">Transmembrane helix</keyword>
<proteinExistence type="predicted"/>
<accession>A0A9N8HRS9</accession>
<dbReference type="AlphaFoldDB" id="A0A9N8HRS9"/>
<comment type="caution">
    <text evidence="3">The sequence shown here is derived from an EMBL/GenBank/DDBJ whole genome shotgun (WGS) entry which is preliminary data.</text>
</comment>
<reference evidence="3" key="1">
    <citation type="submission" date="2020-06" db="EMBL/GenBank/DDBJ databases">
        <authorList>
            <consortium name="Plant Systems Biology data submission"/>
        </authorList>
    </citation>
    <scope>NUCLEOTIDE SEQUENCE</scope>
    <source>
        <strain evidence="3">D6</strain>
    </source>
</reference>
<sequence length="536" mass="56604">MDSHNDNDNETSTNRMSKCVKVGSGLFLLVVVSAILAVGSFPPGASIISPSSLSLSNANSQPHDQEKEQKERELYMNCATDNDCPTLYCPTLPCTAFYCAPDKICMVTTATMAPSGLSGSLTSITPGPTPNTPVPPPTTTPPMVTPAPMTPSPITPAPMTPSPITPVPVTPAPMTPSPVTPAPMTPSPVTPAPVTPAPETIQYTFAGNDRCSSAVGPLPWTAEGLGPNRIELLHGSNVGATFDATQAAPTCNSISHTSPGAWYTVIGTGDRMTASTCHSGTNYDTAISILQAGDGGGRNRQRGLRRKLKNDDKNNDKNNQGNAQDNNNQGTSNNNNNAGGCNGLTCVAANDDASGFCQLGGVYSTVRWDSVRGRTYYILVHGFNNRVGNFDLNVINARPNNERCDSATTLPIGGPNVIGTTYQANLPWGDNQATNCGGKFGLIGDTSSVWYHVTSPVTQTLEASTCHPLTDFDTKLHIFENSCQNSGGCLGGNDNYNSPQRCSLHQWTAEAGKSYYILIHAMLTDNGLFELSLRSV</sequence>
<keyword evidence="4" id="KW-1185">Reference proteome</keyword>
<evidence type="ECO:0000256" key="1">
    <source>
        <dbReference type="SAM" id="MobiDB-lite"/>
    </source>
</evidence>
<dbReference type="EMBL" id="CAICTM010001305">
    <property type="protein sequence ID" value="CAB9522475.1"/>
    <property type="molecule type" value="Genomic_DNA"/>
</dbReference>
<evidence type="ECO:0000256" key="2">
    <source>
        <dbReference type="SAM" id="Phobius"/>
    </source>
</evidence>
<feature type="compositionally biased region" description="Low complexity" evidence="1">
    <location>
        <begin position="317"/>
        <end position="334"/>
    </location>
</feature>
<organism evidence="3 4">
    <name type="scientific">Seminavis robusta</name>
    <dbReference type="NCBI Taxonomy" id="568900"/>
    <lineage>
        <taxon>Eukaryota</taxon>
        <taxon>Sar</taxon>
        <taxon>Stramenopiles</taxon>
        <taxon>Ochrophyta</taxon>
        <taxon>Bacillariophyta</taxon>
        <taxon>Bacillariophyceae</taxon>
        <taxon>Bacillariophycidae</taxon>
        <taxon>Naviculales</taxon>
        <taxon>Naviculaceae</taxon>
        <taxon>Seminavis</taxon>
    </lineage>
</organism>
<feature type="transmembrane region" description="Helical" evidence="2">
    <location>
        <begin position="22"/>
        <end position="41"/>
    </location>
</feature>
<feature type="region of interest" description="Disordered" evidence="1">
    <location>
        <begin position="121"/>
        <end position="145"/>
    </location>
</feature>
<gene>
    <name evidence="3" type="ORF">SEMRO_1307_G261330.1</name>
</gene>
<evidence type="ECO:0000313" key="3">
    <source>
        <dbReference type="EMBL" id="CAB9522475.1"/>
    </source>
</evidence>
<feature type="region of interest" description="Disordered" evidence="1">
    <location>
        <begin position="169"/>
        <end position="196"/>
    </location>
</feature>
<dbReference type="Proteomes" id="UP001153069">
    <property type="component" value="Unassembled WGS sequence"/>
</dbReference>
<keyword evidence="2" id="KW-0812">Transmembrane</keyword>
<keyword evidence="2" id="KW-0472">Membrane</keyword>
<protein>
    <submittedName>
        <fullName evidence="3">Fg-gap repeat protein</fullName>
    </submittedName>
</protein>
<feature type="region of interest" description="Disordered" evidence="1">
    <location>
        <begin position="307"/>
        <end position="334"/>
    </location>
</feature>
<name>A0A9N8HRS9_9STRA</name>
<feature type="compositionally biased region" description="Pro residues" evidence="1">
    <location>
        <begin position="127"/>
        <end position="145"/>
    </location>
</feature>
<evidence type="ECO:0000313" key="4">
    <source>
        <dbReference type="Proteomes" id="UP001153069"/>
    </source>
</evidence>